<dbReference type="PANTHER" id="PTHR12227">
    <property type="entry name" value="GLYCERATE KINASE"/>
    <property type="match status" value="1"/>
</dbReference>
<feature type="domain" description="MOFRL-associated" evidence="2">
    <location>
        <begin position="9"/>
        <end position="234"/>
    </location>
</feature>
<dbReference type="Pfam" id="PF13660">
    <property type="entry name" value="DUF4147"/>
    <property type="match status" value="1"/>
</dbReference>
<dbReference type="Pfam" id="PF05161">
    <property type="entry name" value="MOFRL"/>
    <property type="match status" value="1"/>
</dbReference>
<name>A0ABZ2YUW0_9BACT</name>
<evidence type="ECO:0000259" key="2">
    <source>
        <dbReference type="Pfam" id="PF13660"/>
    </source>
</evidence>
<proteinExistence type="predicted"/>
<evidence type="ECO:0000313" key="4">
    <source>
        <dbReference type="Proteomes" id="UP001485459"/>
    </source>
</evidence>
<feature type="domain" description="MOFRL" evidence="1">
    <location>
        <begin position="311"/>
        <end position="412"/>
    </location>
</feature>
<dbReference type="InterPro" id="IPR007835">
    <property type="entry name" value="MOFRL"/>
</dbReference>
<reference evidence="4" key="1">
    <citation type="submission" date="2024-03" db="EMBL/GenBank/DDBJ databases">
        <title>Chitinophaga horti sp. nov., isolated from garden soil.</title>
        <authorList>
            <person name="Lee D.S."/>
            <person name="Han D.M."/>
            <person name="Baek J.H."/>
            <person name="Choi D.G."/>
            <person name="Jeon J.H."/>
            <person name="Jeon C.O."/>
        </authorList>
    </citation>
    <scope>NUCLEOTIDE SEQUENCE [LARGE SCALE GENOMIC DNA]</scope>
    <source>
        <strain evidence="4">GPA1</strain>
    </source>
</reference>
<evidence type="ECO:0000313" key="3">
    <source>
        <dbReference type="EMBL" id="WZN43197.1"/>
    </source>
</evidence>
<dbReference type="Proteomes" id="UP001485459">
    <property type="component" value="Chromosome"/>
</dbReference>
<dbReference type="InterPro" id="IPR039760">
    <property type="entry name" value="MOFRL_protein"/>
</dbReference>
<gene>
    <name evidence="3" type="ORF">WJU16_09145</name>
</gene>
<dbReference type="Gene3D" id="3.40.1480.10">
    <property type="entry name" value="MOFRL domain"/>
    <property type="match status" value="1"/>
</dbReference>
<dbReference type="InterPro" id="IPR038614">
    <property type="entry name" value="GK_N_sf"/>
</dbReference>
<dbReference type="Gene3D" id="3.40.50.10180">
    <property type="entry name" value="Glycerate kinase, MOFRL-like N-terminal domain"/>
    <property type="match status" value="1"/>
</dbReference>
<dbReference type="InterPro" id="IPR037035">
    <property type="entry name" value="GK-like_C_sf"/>
</dbReference>
<dbReference type="EMBL" id="CP149822">
    <property type="protein sequence ID" value="WZN43197.1"/>
    <property type="molecule type" value="Genomic_DNA"/>
</dbReference>
<evidence type="ECO:0000259" key="1">
    <source>
        <dbReference type="Pfam" id="PF05161"/>
    </source>
</evidence>
<sequence length="424" mass="44001">MSVTHRSDAEAIYLHAVAAVQPRKFVPPNLPVPPPGDGRIFLLAAGKAAAAMAYEAEQILGHRLSHGFAVSSHAPDEFPLQKTELITAGHPVPDINSIIAGTTMLQLAAGLKPGDHVVFLLSGGASSLLADVPEGVSMEELQLAFQLLLHSGADISEMNTVRKHLSAIKGGQLARAIHPATVHSILLSDVPGNDPAVIGSGPTVADHTTFADALGIIDKYQLRDRVASGILLHLEQGAAGLISETARPGELPHASHVVAASNRIALEAAAQKAMELGYHATILTGNATGRARELAASLVEQALAYTGPFPACLLAGGESTVQVTGNGLGGRNQELALAAGMLLKDTARITFLAAGTDGIDGPTDAAGAVIDAETLAQGPDPLPFLENNDSWHYFHQTHTHIRTGPTNTNVMDLAVILIHGPANV</sequence>
<keyword evidence="4" id="KW-1185">Reference proteome</keyword>
<dbReference type="RefSeq" id="WP_341838014.1">
    <property type="nucleotide sequence ID" value="NZ_CP149822.1"/>
</dbReference>
<protein>
    <submittedName>
        <fullName evidence="3">DUF4147 domain-containing protein</fullName>
    </submittedName>
</protein>
<dbReference type="PANTHER" id="PTHR12227:SF0">
    <property type="entry name" value="GLYCERATE KINASE"/>
    <property type="match status" value="1"/>
</dbReference>
<dbReference type="SUPFAM" id="SSF82544">
    <property type="entry name" value="GckA/TtuD-like"/>
    <property type="match status" value="1"/>
</dbReference>
<organism evidence="3 4">
    <name type="scientific">Chitinophaga pollutisoli</name>
    <dbReference type="NCBI Taxonomy" id="3133966"/>
    <lineage>
        <taxon>Bacteria</taxon>
        <taxon>Pseudomonadati</taxon>
        <taxon>Bacteroidota</taxon>
        <taxon>Chitinophagia</taxon>
        <taxon>Chitinophagales</taxon>
        <taxon>Chitinophagaceae</taxon>
        <taxon>Chitinophaga</taxon>
    </lineage>
</organism>
<accession>A0ABZ2YUW0</accession>
<dbReference type="InterPro" id="IPR025286">
    <property type="entry name" value="MOFRL_assoc_dom"/>
</dbReference>